<reference evidence="2" key="1">
    <citation type="journal article" date="2023" name="Science">
        <title>Elucidation of the pathway for biosynthesis of saponin adjuvants from the soapbark tree.</title>
        <authorList>
            <person name="Reed J."/>
            <person name="Orme A."/>
            <person name="El-Demerdash A."/>
            <person name="Owen C."/>
            <person name="Martin L.B.B."/>
            <person name="Misra R.C."/>
            <person name="Kikuchi S."/>
            <person name="Rejzek M."/>
            <person name="Martin A.C."/>
            <person name="Harkess A."/>
            <person name="Leebens-Mack J."/>
            <person name="Louveau T."/>
            <person name="Stephenson M.J."/>
            <person name="Osbourn A."/>
        </authorList>
    </citation>
    <scope>NUCLEOTIDE SEQUENCE</scope>
    <source>
        <strain evidence="2">S10</strain>
    </source>
</reference>
<dbReference type="AlphaFoldDB" id="A0AAD7LXD4"/>
<comment type="caution">
    <text evidence="2">The sequence shown here is derived from an EMBL/GenBank/DDBJ whole genome shotgun (WGS) entry which is preliminary data.</text>
</comment>
<proteinExistence type="predicted"/>
<dbReference type="EMBL" id="JARAOO010000006">
    <property type="protein sequence ID" value="KAJ7966098.1"/>
    <property type="molecule type" value="Genomic_DNA"/>
</dbReference>
<sequence length="686" mass="77096">MERGLDFVRGFIFVTVISGICLLAWYGQNKAKGFIEAKLLPSVCLAVSEHIQRDLDFGKVRRISPLSITLESCSFGPYTEEFSCGEVPTVKLRLSPFESLRRGKIVIDAVLSHPTVLVVQKKDYSWLGIPSSEGVIQRHLSSEKGIDYRTKTRRIAREEAAAKRERERDDAARQAAELGYIVSEKSSSLYEDDALKNITTHSTEPTNSKFGEIIWAKFHGSGSKFWSKMIKGPKKHKFKRKATESDISTSGLSVKRRILKHSALAAHTYFHGLSHGKFGELSFPSGGFDAMNVDKLSVKSEVDNIADFFINGGEHRINENQNKKNYRDPGTENSIVQENGKGNSNYSNFRESPFLLTRGKQNGDNKFDESLSPAGNVAGPVNDDRNVGEMFAYHLGGPIKCLKSELGPKVEDIVSELVDGVDVVQSEGIEKMLPVTLDSVHFRGATLILLAYGNREVREMGNVNGHVKFQNHYGRVHVQLSGNCKTWRSDMISEDGGWLSADVFVDNIEQKWHANLKIGNLFVPLFERILKIPFSWSEGRASGEVHLCMSRGETFPNLHGRLDMRGLNFQLLDAPSWFSLDAIGRPDESLAVEFVGPLQPGGEDSSQSGKLLSFSLQKGQLRADICFQPFHSANLRYAIFHWMNWSWLHFEGPYKGQKFSLIFRKEEDMECYMYFVQNSAVCWVKP</sequence>
<evidence type="ECO:0000256" key="1">
    <source>
        <dbReference type="SAM" id="Phobius"/>
    </source>
</evidence>
<dbReference type="Proteomes" id="UP001163823">
    <property type="component" value="Chromosome 6"/>
</dbReference>
<evidence type="ECO:0000313" key="2">
    <source>
        <dbReference type="EMBL" id="KAJ7966098.1"/>
    </source>
</evidence>
<gene>
    <name evidence="2" type="ORF">O6P43_015625</name>
</gene>
<dbReference type="KEGG" id="qsa:O6P43_015625"/>
<organism evidence="2 3">
    <name type="scientific">Quillaja saponaria</name>
    <name type="common">Soap bark tree</name>
    <dbReference type="NCBI Taxonomy" id="32244"/>
    <lineage>
        <taxon>Eukaryota</taxon>
        <taxon>Viridiplantae</taxon>
        <taxon>Streptophyta</taxon>
        <taxon>Embryophyta</taxon>
        <taxon>Tracheophyta</taxon>
        <taxon>Spermatophyta</taxon>
        <taxon>Magnoliopsida</taxon>
        <taxon>eudicotyledons</taxon>
        <taxon>Gunneridae</taxon>
        <taxon>Pentapetalae</taxon>
        <taxon>rosids</taxon>
        <taxon>fabids</taxon>
        <taxon>Fabales</taxon>
        <taxon>Quillajaceae</taxon>
        <taxon>Quillaja</taxon>
    </lineage>
</organism>
<dbReference type="InterPro" id="IPR053022">
    <property type="entry name" value="Chloroplast_translocon_comp"/>
</dbReference>
<dbReference type="PANTHER" id="PTHR34457:SF3">
    <property type="entry name" value="PROTEIN TIC236, CHLOROPLASTIC"/>
    <property type="match status" value="1"/>
</dbReference>
<accession>A0AAD7LXD4</accession>
<keyword evidence="3" id="KW-1185">Reference proteome</keyword>
<protein>
    <submittedName>
        <fullName evidence="2">Embryo defective protein</fullName>
    </submittedName>
</protein>
<evidence type="ECO:0000313" key="3">
    <source>
        <dbReference type="Proteomes" id="UP001163823"/>
    </source>
</evidence>
<feature type="transmembrane region" description="Helical" evidence="1">
    <location>
        <begin position="7"/>
        <end position="26"/>
    </location>
</feature>
<keyword evidence="1" id="KW-0812">Transmembrane</keyword>
<dbReference type="PANTHER" id="PTHR34457">
    <property type="entry name" value="EMBRYO DEFECTIVE 2410"/>
    <property type="match status" value="1"/>
</dbReference>
<keyword evidence="1" id="KW-0472">Membrane</keyword>
<keyword evidence="1" id="KW-1133">Transmembrane helix</keyword>
<name>A0AAD7LXD4_QUISA</name>